<keyword evidence="6 9" id="KW-0143">Chaperone</keyword>
<evidence type="ECO:0000256" key="8">
    <source>
        <dbReference type="ARBA" id="ARBA00029986"/>
    </source>
</evidence>
<dbReference type="InterPro" id="IPR027304">
    <property type="entry name" value="Trigger_fact/SurA_dom_sf"/>
</dbReference>
<dbReference type="InterPro" id="IPR046357">
    <property type="entry name" value="PPIase_dom_sf"/>
</dbReference>
<feature type="domain" description="Trigger factor C-terminal" evidence="12">
    <location>
        <begin position="261"/>
        <end position="421"/>
    </location>
</feature>
<dbReference type="SUPFAM" id="SSF109998">
    <property type="entry name" value="Triger factor/SurA peptide-binding domain-like"/>
    <property type="match status" value="1"/>
</dbReference>
<feature type="domain" description="PPIase FKBP-type" evidence="10">
    <location>
        <begin position="160"/>
        <end position="238"/>
    </location>
</feature>
<dbReference type="Proteomes" id="UP000176897">
    <property type="component" value="Unassembled WGS sequence"/>
</dbReference>
<dbReference type="InterPro" id="IPR005215">
    <property type="entry name" value="Trig_fac"/>
</dbReference>
<dbReference type="GO" id="GO:0005737">
    <property type="term" value="C:cytoplasm"/>
    <property type="evidence" value="ECO:0007669"/>
    <property type="project" value="UniProtKB-SubCell"/>
</dbReference>
<dbReference type="GO" id="GO:0051083">
    <property type="term" value="P:'de novo' cotranslational protein folding"/>
    <property type="evidence" value="ECO:0007669"/>
    <property type="project" value="TreeGrafter"/>
</dbReference>
<comment type="catalytic activity">
    <reaction evidence="1 9">
        <text>[protein]-peptidylproline (omega=180) = [protein]-peptidylproline (omega=0)</text>
        <dbReference type="Rhea" id="RHEA:16237"/>
        <dbReference type="Rhea" id="RHEA-COMP:10747"/>
        <dbReference type="Rhea" id="RHEA-COMP:10748"/>
        <dbReference type="ChEBI" id="CHEBI:83833"/>
        <dbReference type="ChEBI" id="CHEBI:83834"/>
        <dbReference type="EC" id="5.2.1.8"/>
    </reaction>
</comment>
<dbReference type="PANTHER" id="PTHR30560:SF3">
    <property type="entry name" value="TRIGGER FACTOR-LIKE PROTEIN TIG, CHLOROPLASTIC"/>
    <property type="match status" value="1"/>
</dbReference>
<evidence type="ECO:0000256" key="3">
    <source>
        <dbReference type="ARBA" id="ARBA00013194"/>
    </source>
</evidence>
<evidence type="ECO:0000259" key="10">
    <source>
        <dbReference type="Pfam" id="PF00254"/>
    </source>
</evidence>
<dbReference type="GO" id="GO:0044183">
    <property type="term" value="F:protein folding chaperone"/>
    <property type="evidence" value="ECO:0007669"/>
    <property type="project" value="TreeGrafter"/>
</dbReference>
<dbReference type="Pfam" id="PF05698">
    <property type="entry name" value="Trigger_C"/>
    <property type="match status" value="1"/>
</dbReference>
<dbReference type="GO" id="GO:0043022">
    <property type="term" value="F:ribosome binding"/>
    <property type="evidence" value="ECO:0007669"/>
    <property type="project" value="TreeGrafter"/>
</dbReference>
<evidence type="ECO:0000256" key="7">
    <source>
        <dbReference type="ARBA" id="ARBA00023235"/>
    </source>
</evidence>
<evidence type="ECO:0000256" key="2">
    <source>
        <dbReference type="ARBA" id="ARBA00005464"/>
    </source>
</evidence>
<dbReference type="Gene3D" id="3.30.70.1050">
    <property type="entry name" value="Trigger factor ribosome-binding domain"/>
    <property type="match status" value="1"/>
</dbReference>
<evidence type="ECO:0000256" key="1">
    <source>
        <dbReference type="ARBA" id="ARBA00000971"/>
    </source>
</evidence>
<dbReference type="Gene3D" id="3.10.50.40">
    <property type="match status" value="1"/>
</dbReference>
<comment type="function">
    <text evidence="9">Involved in protein export. Acts as a chaperone by maintaining the newly synthesized protein in an open conformation. Functions as a peptidyl-prolyl cis-trans isomerase.</text>
</comment>
<dbReference type="Gene3D" id="1.10.3120.10">
    <property type="entry name" value="Trigger factor, C-terminal domain"/>
    <property type="match status" value="1"/>
</dbReference>
<reference evidence="13 14" key="1">
    <citation type="journal article" date="2016" name="Nat. Commun.">
        <title>Thousands of microbial genomes shed light on interconnected biogeochemical processes in an aquifer system.</title>
        <authorList>
            <person name="Anantharaman K."/>
            <person name="Brown C.T."/>
            <person name="Hug L.A."/>
            <person name="Sharon I."/>
            <person name="Castelle C.J."/>
            <person name="Probst A.J."/>
            <person name="Thomas B.C."/>
            <person name="Singh A."/>
            <person name="Wilkins M.J."/>
            <person name="Karaoz U."/>
            <person name="Brodie E.L."/>
            <person name="Williams K.H."/>
            <person name="Hubbard S.S."/>
            <person name="Banfield J.F."/>
        </authorList>
    </citation>
    <scope>NUCLEOTIDE SEQUENCE [LARGE SCALE GENOMIC DNA]</scope>
</reference>
<dbReference type="InterPro" id="IPR036611">
    <property type="entry name" value="Trigger_fac_ribosome-bd_sf"/>
</dbReference>
<sequence>MKHTLKSLPKSAVEITIELAPEDMQSYLQKAAAQMSSESSIPGFRPGKAPYEQVVARFGAQRVWEEAAQLAVPRSFTETVKKENLETIGSPEIAVIKLAADNPFIFKATIALLPEVTLGDYSSIKLERKTTTVEAAKVDKVLKDLRKMQTKEVVASRPALAEDKVVLDMAMSLDSVPLDGGVTKDHAVYMDEEYYVPGLKEQLVGLKKGDTKEFQLKFPKEHYQKMIAGKDVDFKIEIKDVFELTRPELTDEFAQELGQKTIADLKTIIHGNLEHEAKQKDEERGEIELLEKAIEKTKFSDVPDILVNEETHKMLAELEDGIARQGLEFNDYLQKIGKTRDQLRLDFAPQAIKRVKTALLMRKLAHTQNISATEEEIDAEVARVLELYKDAPEQHEQIRSVGARQYLTNILMNRKVINWLKQVAAGL</sequence>
<comment type="domain">
    <text evidence="9">Consists of 3 domains; the N-terminus binds the ribosome, the middle domain has PPIase activity, while the C-terminus has intrinsic chaperone activity on its own.</text>
</comment>
<evidence type="ECO:0000256" key="4">
    <source>
        <dbReference type="ARBA" id="ARBA00016902"/>
    </source>
</evidence>
<accession>A0A1F7UUS8</accession>
<dbReference type="InterPro" id="IPR008880">
    <property type="entry name" value="Trigger_fac_C"/>
</dbReference>
<organism evidence="13 14">
    <name type="scientific">Candidatus Uhrbacteria bacterium RIFCSPLOWO2_01_FULL_47_24</name>
    <dbReference type="NCBI Taxonomy" id="1802401"/>
    <lineage>
        <taxon>Bacteria</taxon>
        <taxon>Candidatus Uhriibacteriota</taxon>
    </lineage>
</organism>
<keyword evidence="5 9" id="KW-0697">Rotamase</keyword>
<keyword evidence="9" id="KW-0132">Cell division</keyword>
<keyword evidence="9" id="KW-0963">Cytoplasm</keyword>
<dbReference type="SUPFAM" id="SSF102735">
    <property type="entry name" value="Trigger factor ribosome-binding domain"/>
    <property type="match status" value="1"/>
</dbReference>
<feature type="domain" description="Trigger factor ribosome-binding bacterial" evidence="11">
    <location>
        <begin position="1"/>
        <end position="145"/>
    </location>
</feature>
<dbReference type="GO" id="GO:0051301">
    <property type="term" value="P:cell division"/>
    <property type="evidence" value="ECO:0007669"/>
    <property type="project" value="UniProtKB-KW"/>
</dbReference>
<dbReference type="PIRSF" id="PIRSF003095">
    <property type="entry name" value="Trigger_factor"/>
    <property type="match status" value="1"/>
</dbReference>
<dbReference type="InterPro" id="IPR037041">
    <property type="entry name" value="Trigger_fac_C_sf"/>
</dbReference>
<protein>
    <recommendedName>
        <fullName evidence="4 9">Trigger factor</fullName>
        <shortName evidence="9">TF</shortName>
        <ecNumber evidence="3 9">5.2.1.8</ecNumber>
    </recommendedName>
    <alternativeName>
        <fullName evidence="8 9">PPIase</fullName>
    </alternativeName>
</protein>
<keyword evidence="7 9" id="KW-0413">Isomerase</keyword>
<dbReference type="Pfam" id="PF05697">
    <property type="entry name" value="Trigger_N"/>
    <property type="match status" value="1"/>
</dbReference>
<evidence type="ECO:0000259" key="12">
    <source>
        <dbReference type="Pfam" id="PF05698"/>
    </source>
</evidence>
<dbReference type="STRING" id="1802401.A3B21_04860"/>
<dbReference type="AlphaFoldDB" id="A0A1F7UUS8"/>
<dbReference type="InterPro" id="IPR008881">
    <property type="entry name" value="Trigger_fac_ribosome-bd_bac"/>
</dbReference>
<dbReference type="NCBIfam" id="TIGR00115">
    <property type="entry name" value="tig"/>
    <property type="match status" value="1"/>
</dbReference>
<proteinExistence type="inferred from homology"/>
<dbReference type="GO" id="GO:0003755">
    <property type="term" value="F:peptidyl-prolyl cis-trans isomerase activity"/>
    <property type="evidence" value="ECO:0007669"/>
    <property type="project" value="UniProtKB-UniRule"/>
</dbReference>
<comment type="subcellular location">
    <subcellularLocation>
        <location evidence="9">Cytoplasm</location>
    </subcellularLocation>
    <text evidence="9">About half TF is bound to the ribosome near the polypeptide exit tunnel while the other half is free in the cytoplasm.</text>
</comment>
<dbReference type="EC" id="5.2.1.8" evidence="3 9"/>
<evidence type="ECO:0000313" key="14">
    <source>
        <dbReference type="Proteomes" id="UP000176897"/>
    </source>
</evidence>
<comment type="caution">
    <text evidence="13">The sequence shown here is derived from an EMBL/GenBank/DDBJ whole genome shotgun (WGS) entry which is preliminary data.</text>
</comment>
<keyword evidence="9" id="KW-0131">Cell cycle</keyword>
<dbReference type="GO" id="GO:0043335">
    <property type="term" value="P:protein unfolding"/>
    <property type="evidence" value="ECO:0007669"/>
    <property type="project" value="TreeGrafter"/>
</dbReference>
<evidence type="ECO:0000256" key="5">
    <source>
        <dbReference type="ARBA" id="ARBA00023110"/>
    </source>
</evidence>
<gene>
    <name evidence="9" type="primary">tig</name>
    <name evidence="13" type="ORF">A3B21_04860</name>
</gene>
<dbReference type="Pfam" id="PF00254">
    <property type="entry name" value="FKBP_C"/>
    <property type="match status" value="1"/>
</dbReference>
<dbReference type="EMBL" id="MGEJ01000001">
    <property type="protein sequence ID" value="OGL82019.1"/>
    <property type="molecule type" value="Genomic_DNA"/>
</dbReference>
<evidence type="ECO:0000259" key="11">
    <source>
        <dbReference type="Pfam" id="PF05697"/>
    </source>
</evidence>
<dbReference type="SUPFAM" id="SSF54534">
    <property type="entry name" value="FKBP-like"/>
    <property type="match status" value="1"/>
</dbReference>
<dbReference type="HAMAP" id="MF_00303">
    <property type="entry name" value="Trigger_factor_Tig"/>
    <property type="match status" value="1"/>
</dbReference>
<evidence type="ECO:0000256" key="9">
    <source>
        <dbReference type="HAMAP-Rule" id="MF_00303"/>
    </source>
</evidence>
<evidence type="ECO:0000256" key="6">
    <source>
        <dbReference type="ARBA" id="ARBA00023186"/>
    </source>
</evidence>
<dbReference type="PANTHER" id="PTHR30560">
    <property type="entry name" value="TRIGGER FACTOR CHAPERONE AND PEPTIDYL-PROLYL CIS/TRANS ISOMERASE"/>
    <property type="match status" value="1"/>
</dbReference>
<dbReference type="InterPro" id="IPR001179">
    <property type="entry name" value="PPIase_FKBP_dom"/>
</dbReference>
<evidence type="ECO:0000313" key="13">
    <source>
        <dbReference type="EMBL" id="OGL82019.1"/>
    </source>
</evidence>
<name>A0A1F7UUS8_9BACT</name>
<comment type="similarity">
    <text evidence="2 9">Belongs to the FKBP-type PPIase family. Tig subfamily.</text>
</comment>
<dbReference type="GO" id="GO:0015031">
    <property type="term" value="P:protein transport"/>
    <property type="evidence" value="ECO:0007669"/>
    <property type="project" value="UniProtKB-UniRule"/>
</dbReference>